<dbReference type="AlphaFoldDB" id="A0AAQ3RNG0"/>
<dbReference type="Proteomes" id="UP001374535">
    <property type="component" value="Chromosome 8"/>
</dbReference>
<evidence type="ECO:0000313" key="2">
    <source>
        <dbReference type="EMBL" id="WVZ00662.1"/>
    </source>
</evidence>
<protein>
    <submittedName>
        <fullName evidence="2">Uncharacterized protein</fullName>
    </submittedName>
</protein>
<proteinExistence type="predicted"/>
<reference evidence="2 3" key="1">
    <citation type="journal article" date="2023" name="Life. Sci Alliance">
        <title>Evolutionary insights into 3D genome organization and epigenetic landscape of Vigna mungo.</title>
        <authorList>
            <person name="Junaid A."/>
            <person name="Singh B."/>
            <person name="Bhatia S."/>
        </authorList>
    </citation>
    <scope>NUCLEOTIDE SEQUENCE [LARGE SCALE GENOMIC DNA]</scope>
    <source>
        <strain evidence="2">Urdbean</strain>
    </source>
</reference>
<sequence length="160" mass="17645">MANIILQFKIKDTSAHEGAVTRCSLAAIEASSQTTFRVTECPPLCGQTETKLVLRLCLRFPSSFSSLLVLVLGIRNGKFRLASLFDEGEISNNEPSGMSNNQQGGMSNNELGGMSNNQPHLKMYLRVGLRRHYKSQTLRIPYTGNLGTTFDGKRHIGQVL</sequence>
<keyword evidence="3" id="KW-1185">Reference proteome</keyword>
<name>A0AAQ3RNG0_VIGMU</name>
<dbReference type="EMBL" id="CP144693">
    <property type="protein sequence ID" value="WVZ00662.1"/>
    <property type="molecule type" value="Genomic_DNA"/>
</dbReference>
<gene>
    <name evidence="2" type="ORF">V8G54_026731</name>
</gene>
<organism evidence="2 3">
    <name type="scientific">Vigna mungo</name>
    <name type="common">Black gram</name>
    <name type="synonym">Phaseolus mungo</name>
    <dbReference type="NCBI Taxonomy" id="3915"/>
    <lineage>
        <taxon>Eukaryota</taxon>
        <taxon>Viridiplantae</taxon>
        <taxon>Streptophyta</taxon>
        <taxon>Embryophyta</taxon>
        <taxon>Tracheophyta</taxon>
        <taxon>Spermatophyta</taxon>
        <taxon>Magnoliopsida</taxon>
        <taxon>eudicotyledons</taxon>
        <taxon>Gunneridae</taxon>
        <taxon>Pentapetalae</taxon>
        <taxon>rosids</taxon>
        <taxon>fabids</taxon>
        <taxon>Fabales</taxon>
        <taxon>Fabaceae</taxon>
        <taxon>Papilionoideae</taxon>
        <taxon>50 kb inversion clade</taxon>
        <taxon>NPAAA clade</taxon>
        <taxon>indigoferoid/millettioid clade</taxon>
        <taxon>Phaseoleae</taxon>
        <taxon>Vigna</taxon>
    </lineage>
</organism>
<evidence type="ECO:0000256" key="1">
    <source>
        <dbReference type="SAM" id="MobiDB-lite"/>
    </source>
</evidence>
<feature type="region of interest" description="Disordered" evidence="1">
    <location>
        <begin position="92"/>
        <end position="113"/>
    </location>
</feature>
<accession>A0AAQ3RNG0</accession>
<evidence type="ECO:0000313" key="3">
    <source>
        <dbReference type="Proteomes" id="UP001374535"/>
    </source>
</evidence>